<evidence type="ECO:0000259" key="4">
    <source>
        <dbReference type="Pfam" id="PF07705"/>
    </source>
</evidence>
<feature type="domain" description="CARDB" evidence="4">
    <location>
        <begin position="1359"/>
        <end position="1463"/>
    </location>
</feature>
<dbReference type="HOGENOM" id="CLU_227470_0_0_7"/>
<dbReference type="STRING" id="351605.Gura_3989"/>
<dbReference type="PANTHER" id="PTHR35902:SF6">
    <property type="entry name" value="CONSERVED WITHIN P. AEROPHILUM"/>
    <property type="match status" value="1"/>
</dbReference>
<feature type="region of interest" description="Disordered" evidence="2">
    <location>
        <begin position="2480"/>
        <end position="2528"/>
    </location>
</feature>
<keyword evidence="7" id="KW-1185">Reference proteome</keyword>
<dbReference type="UniPathway" id="UPA00337"/>
<organism evidence="6 7">
    <name type="scientific">Geotalea uraniireducens (strain Rf4)</name>
    <name type="common">Geobacter uraniireducens</name>
    <dbReference type="NCBI Taxonomy" id="351605"/>
    <lineage>
        <taxon>Bacteria</taxon>
        <taxon>Pseudomonadati</taxon>
        <taxon>Thermodesulfobacteriota</taxon>
        <taxon>Desulfuromonadia</taxon>
        <taxon>Geobacterales</taxon>
        <taxon>Geobacteraceae</taxon>
        <taxon>Geotalea</taxon>
    </lineage>
</organism>
<dbReference type="SUPFAM" id="SSF48239">
    <property type="entry name" value="Terpenoid cyclases/Protein prenyltransferases"/>
    <property type="match status" value="1"/>
</dbReference>
<feature type="compositionally biased region" description="Basic and acidic residues" evidence="2">
    <location>
        <begin position="2501"/>
        <end position="2528"/>
    </location>
</feature>
<feature type="domain" description="CARDB" evidence="4">
    <location>
        <begin position="1590"/>
        <end position="1696"/>
    </location>
</feature>
<dbReference type="KEGG" id="gur:Gura_3989"/>
<feature type="domain" description="CARDB" evidence="4">
    <location>
        <begin position="517"/>
        <end position="617"/>
    </location>
</feature>
<evidence type="ECO:0000256" key="1">
    <source>
        <dbReference type="ARBA" id="ARBA00022729"/>
    </source>
</evidence>
<sequence>MIRKIFGGLLLILSLWPVTSHAQSAAILNGLNWLKAIQATDGSWSNSPSSSTDYYTTAAVLESFAVLSDASFSYTNGLNWLSNEKAESTTYLAPKVKIVTASGGDATTDVNTLLSYRNSGTGWGGYLNQANSNFHTALALQALKAANYTDQSVIYPALSYLLSTQNPDGGWGFYQGDDSNIYVTAQVLSTLARFRTVYIVEPQLASAASFLLSSQNPDGGFGVGSSIVYETALAFIALIESGQGQAQPLQNAGNYLTATQSANGSWNDDPYSTALALRALSYVKPDLAIATANIAVSPNSPTVGDSLTVTAIVANIGLEAATGVVVRLLDNGASIGEQTIPTINPGATVPATFAIAPLAAVGEHVLTVAIDPANTINEVSKTNNSANVRLWAKAPADLVVTPDFLTVTPAYLKPGESVTLAFAVANMGESAAGSFSAILYDGDPNAGGIQLGTVTMAGIAAGAWGEGSFTFTPATAGVHTLTLVADPQHAITELSTANNTARKDITVNTTSGAGFIDLAIPMNGIRLDPARPASGATVTVTIAAVNNGTEAATADLELFDSDPAAGGTLLQKATVTLNAGETRSVAVPWQVPPGIRTLRAYIDRLNAGAERDETNNSQILPVMADMVDIEVSASDIAIAPEHPMDGDPVTVKVTVQNRGIKATGPFNVNLYNGDPNSGGTLLQTLAIADLPGDGTVDLTYPFTAARGTYRFYAVCDPDNKVAELYEDNNTAIRSLLVKSSAEAKGPDLVPLEFDLSATTTDPQSLRISGMAKVKFQNKGDDKVATPFRITVFEDKDNDGVYTEGTDQALGSWDYATPMNPNMVGVVSINLSGTVTFRDAPIYALVDSGQAVFEQNEINNTIRRGAACAARPANPIEPVVKWQWPRTPDPTLGRILSTPVVISLTDDNGDDKIDNYDKPAILVNAFAGNYQTLEGKLWAFKGDTGDVSFTRFVTGQAPYEGGYPIVGDIDGDGKPEIVIKRRFGVGLLALAHDGTLKWDNSAQVTAWRLANPGYSTTMEEGNIPVLADLDGDGHSEIIYGPTIFNWDGSVRCAPDYRLRGGAGMSNGFGYSVSVADLDMDGKQEIIAGYTAYNNDCTIKWINSSLTDGFTAVGNFDNDPYPEVVLLTNLNPPPFAGGVGGRVYLLDHTGQVKWGPVFLKNLEPTAKYDMTGGHTVIADFDGDGKPEIGIRGESKYLILDSEGRLKMTLAIPNSGWQMDVPAPSVFDLNGDGRPKVLIHSGPYFRVFEGKDGTLLFEENIGQVGDYSSVVIADVDGDGHAEAVVTGNYGYGPTSGSLRVYGAKNNDWVGTRRIWNQPSYHSTNINDDGSIPQYETPSWLTNNNYRCNVPTTPSTGSPYLAADLSASFVRVDMANYPSSVAITTRIGNGGAKAVDAGVKTAFHDGDPATGGTLIGTATTTRTLNPGDYEDVTITWNAPAEGNHTIQVTADADGVISECDKTNNIVTLPVFVTTGRPDLVISAEDIAIPASIPEGTLADIAVTVRNSGTLNANNILVRVYAGNPATGGKQIGADQVIPTIAIGGAATIHAAWNTLAAQGTTYLYAVVDPLSAIAEINKANNTAIREVLVTPADKPDLQVTAADITITPAAPNEGDQLTIAANIHNLGQAVGNIKLALYDGNPAAGGKRTGETVIPQLIPQGGSSQAVFTLSTIGLSGNHTFHIVADPDNTITESNETNNQGMREVFIQAAGLRLDAITDKQEYTANEEVRITLSANELNGTARNLGYDVTIIAETGTSVATVTADTPVSLAAKGNIALTAAWNTGTTFSGSYLAVVRLKDAGKDVAQASAPFTILPVKTATANISADKLTYTSSESAAITAAITSTSPNFPFADLTFRLTLEDSSGTTVFTETRTIASLTPGGRFEMKKWWNCTGSAKGTYQAKVEILDGTTLLASANTTFQIVSSATSGAGLSGTVAVQPTTIEAGTTGNLTFTVTNRGNEDISAYSLRILLTDPDTGELLKTIEAPQTEPLPINGTKTGNIPFSTSNLRVKTILAILLYDYQGNVKSLTGAPFEVKDTTPPVLVISTLKDGAFTAGETLNIAGTAKDEGGMQELRINDIPVPLNADGSFSHTVILKPGGNPITTTALDRSGNRTTDTRTINLDQNAPVITITTPPDNSATAGPAIQVAGTTDEPASIEVRIGEPVQYFNGTSFSTTVALVPGLNTIDIKATDQAGNPANDKRTVIFDDQKPSLAITDPGQDLRTNQGSITVKGTVTDALTQPTVTITMGMDTFTPQVTNGAFEQAVSFAEEKTYEIQVTAKDAAGNETSVQRNVIHDITKPVLTIDPVATPTDRKSQVISGTREEGCTVTVTSPTATVGTVAYPTATTWQAAVSALSDGANIISAATVDPAGNQSTTTTTIVVTTTAPVVTVTASPATLWPPNHKLVPVTVRGNILTTATDMESVLISISDEYGKYNYKNLPSGSTVYLEAWRNGDDMDGRVYTVTATATDKAGNTATAVTSVVVPHDMGKQGCSGESDDEDRERHERKDGHHHHSDDDRDGRHDRDDDD</sequence>
<dbReference type="OrthoDB" id="262245at2"/>
<dbReference type="Gene3D" id="2.130.10.130">
    <property type="entry name" value="Integrin alpha, N-terminal"/>
    <property type="match status" value="1"/>
</dbReference>
<accession>A5G8L5</accession>
<dbReference type="Pfam" id="PF13517">
    <property type="entry name" value="FG-GAP_3"/>
    <property type="match status" value="1"/>
</dbReference>
<dbReference type="InterPro" id="IPR028994">
    <property type="entry name" value="Integrin_alpha_N"/>
</dbReference>
<feature type="domain" description="CARDB" evidence="4">
    <location>
        <begin position="1472"/>
        <end position="1579"/>
    </location>
</feature>
<feature type="signal peptide" evidence="3">
    <location>
        <begin position="1"/>
        <end position="22"/>
    </location>
</feature>
<dbReference type="InterPro" id="IPR013517">
    <property type="entry name" value="FG-GAP"/>
</dbReference>
<dbReference type="Pfam" id="PF07705">
    <property type="entry name" value="CARDB"/>
    <property type="match status" value="7"/>
</dbReference>
<dbReference type="Proteomes" id="UP000006695">
    <property type="component" value="Chromosome"/>
</dbReference>
<protein>
    <submittedName>
        <fullName evidence="6">Conserved repeat domain protein</fullName>
    </submittedName>
</protein>
<dbReference type="InterPro" id="IPR011635">
    <property type="entry name" value="CARDB"/>
</dbReference>
<dbReference type="Pfam" id="PF09136">
    <property type="entry name" value="Glucodextran_B"/>
    <property type="match status" value="3"/>
</dbReference>
<dbReference type="Gene3D" id="2.60.40.10">
    <property type="entry name" value="Immunoglobulins"/>
    <property type="match status" value="14"/>
</dbReference>
<dbReference type="CDD" id="cd00688">
    <property type="entry name" value="ISOPREN_C2_like"/>
    <property type="match status" value="1"/>
</dbReference>
<dbReference type="Gene3D" id="1.50.10.20">
    <property type="match status" value="1"/>
</dbReference>
<evidence type="ECO:0000259" key="5">
    <source>
        <dbReference type="Pfam" id="PF13243"/>
    </source>
</evidence>
<gene>
    <name evidence="6" type="ordered locus">Gura_3989</name>
</gene>
<dbReference type="SUPFAM" id="SSF69318">
    <property type="entry name" value="Integrin alpha N-terminal domain"/>
    <property type="match status" value="2"/>
</dbReference>
<dbReference type="InterPro" id="IPR008930">
    <property type="entry name" value="Terpenoid_cyclase/PrenylTrfase"/>
</dbReference>
<proteinExistence type="predicted"/>
<evidence type="ECO:0000313" key="7">
    <source>
        <dbReference type="Proteomes" id="UP000006695"/>
    </source>
</evidence>
<evidence type="ECO:0000256" key="3">
    <source>
        <dbReference type="SAM" id="SignalP"/>
    </source>
</evidence>
<feature type="domain" description="CARDB" evidence="4">
    <location>
        <begin position="396"/>
        <end position="501"/>
    </location>
</feature>
<dbReference type="InterPro" id="IPR032696">
    <property type="entry name" value="SQ_cyclase_C"/>
</dbReference>
<feature type="chain" id="PRO_5002683315" evidence="3">
    <location>
        <begin position="23"/>
        <end position="2528"/>
    </location>
</feature>
<feature type="domain" description="CARDB" evidence="4">
    <location>
        <begin position="284"/>
        <end position="386"/>
    </location>
</feature>
<feature type="domain" description="CARDB" evidence="4">
    <location>
        <begin position="635"/>
        <end position="731"/>
    </location>
</feature>
<dbReference type="EMBL" id="CP000698">
    <property type="protein sequence ID" value="ABQ28133.1"/>
    <property type="molecule type" value="Genomic_DNA"/>
</dbReference>
<dbReference type="PANTHER" id="PTHR35902">
    <property type="entry name" value="S-LAYER DOMAIN-LIKE PROTEIN-RELATED"/>
    <property type="match status" value="1"/>
</dbReference>
<dbReference type="Pfam" id="PF13243">
    <property type="entry name" value="SQHop_cyclase_C"/>
    <property type="match status" value="1"/>
</dbReference>
<dbReference type="InterPro" id="IPR013783">
    <property type="entry name" value="Ig-like_fold"/>
</dbReference>
<name>A5G8L5_GEOUR</name>
<reference evidence="6 7" key="1">
    <citation type="submission" date="2007-05" db="EMBL/GenBank/DDBJ databases">
        <title>Complete sequence of Geobacter uraniireducens Rf4.</title>
        <authorList>
            <consortium name="US DOE Joint Genome Institute"/>
            <person name="Copeland A."/>
            <person name="Lucas S."/>
            <person name="Lapidus A."/>
            <person name="Barry K."/>
            <person name="Detter J.C."/>
            <person name="Glavina del Rio T."/>
            <person name="Hammon N."/>
            <person name="Israni S."/>
            <person name="Dalin E."/>
            <person name="Tice H."/>
            <person name="Pitluck S."/>
            <person name="Chertkov O."/>
            <person name="Brettin T."/>
            <person name="Bruce D."/>
            <person name="Han C."/>
            <person name="Schmutz J."/>
            <person name="Larimer F."/>
            <person name="Land M."/>
            <person name="Hauser L."/>
            <person name="Kyrpides N."/>
            <person name="Mikhailova N."/>
            <person name="Shelobolina E."/>
            <person name="Aklujkar M."/>
            <person name="Lovley D."/>
            <person name="Richardson P."/>
        </authorList>
    </citation>
    <scope>NUCLEOTIDE SEQUENCE [LARGE SCALE GENOMIC DNA]</scope>
    <source>
        <strain evidence="6 7">Rf4</strain>
    </source>
</reference>
<keyword evidence="1 3" id="KW-0732">Signal</keyword>
<feature type="domain" description="Squalene cyclase C-terminal" evidence="5">
    <location>
        <begin position="136"/>
        <end position="273"/>
    </location>
</feature>
<evidence type="ECO:0000256" key="2">
    <source>
        <dbReference type="SAM" id="MobiDB-lite"/>
    </source>
</evidence>
<evidence type="ECO:0000313" key="6">
    <source>
        <dbReference type="EMBL" id="ABQ28133.1"/>
    </source>
</evidence>
<dbReference type="Pfam" id="PF01839">
    <property type="entry name" value="FG-GAP"/>
    <property type="match status" value="1"/>
</dbReference>